<gene>
    <name evidence="2" type="ORF">GCM10010238_40490</name>
</gene>
<organism evidence="2 3">
    <name type="scientific">Streptomyces griseoviridis</name>
    <dbReference type="NCBI Taxonomy" id="45398"/>
    <lineage>
        <taxon>Bacteria</taxon>
        <taxon>Bacillati</taxon>
        <taxon>Actinomycetota</taxon>
        <taxon>Actinomycetes</taxon>
        <taxon>Kitasatosporales</taxon>
        <taxon>Streptomycetaceae</taxon>
        <taxon>Streptomyces</taxon>
    </lineage>
</organism>
<reference evidence="2" key="2">
    <citation type="submission" date="2020-09" db="EMBL/GenBank/DDBJ databases">
        <authorList>
            <person name="Sun Q."/>
            <person name="Ohkuma M."/>
        </authorList>
    </citation>
    <scope>NUCLEOTIDE SEQUENCE</scope>
    <source>
        <strain evidence="2">JCM 4234</strain>
    </source>
</reference>
<proteinExistence type="predicted"/>
<dbReference type="InterPro" id="IPR017795">
    <property type="entry name" value="ABBA_NscD-like"/>
</dbReference>
<dbReference type="Pfam" id="PF11991">
    <property type="entry name" value="Trp_DMAT"/>
    <property type="match status" value="1"/>
</dbReference>
<evidence type="ECO:0000313" key="3">
    <source>
        <dbReference type="Proteomes" id="UP000653493"/>
    </source>
</evidence>
<dbReference type="GO" id="GO:0009820">
    <property type="term" value="P:alkaloid metabolic process"/>
    <property type="evidence" value="ECO:0007669"/>
    <property type="project" value="InterPro"/>
</dbReference>
<evidence type="ECO:0000313" key="2">
    <source>
        <dbReference type="EMBL" id="GGS46625.1"/>
    </source>
</evidence>
<dbReference type="InterPro" id="IPR033964">
    <property type="entry name" value="ABBA"/>
</dbReference>
<comment type="caution">
    <text evidence="2">The sequence shown here is derived from an EMBL/GenBank/DDBJ whole genome shotgun (WGS) entry which is preliminary data.</text>
</comment>
<dbReference type="EMBL" id="BMSL01000011">
    <property type="protein sequence ID" value="GGS46625.1"/>
    <property type="molecule type" value="Genomic_DNA"/>
</dbReference>
<dbReference type="Proteomes" id="UP000653493">
    <property type="component" value="Unassembled WGS sequence"/>
</dbReference>
<sequence>MTGSGPAGRPALGAFTGAQLRGLCAVAGLSGTDAGIYAGVLAEALGPLSRRPLDLPPADPTFLSDDHTPVEFSLSFRAGADPALRVLVEPGWGAGGPVRNGRRGLAAVRAMARRWGFSTGPLDTVADLFLPPDAHGPLALWVALELRPGGVPGVKVYLNPGASGPERSAETVLRALCRLGHRSAAAALPEADGHPFFALDVGDWERPRVKVYCRHDGLTAERAGQLSRAAYGPRPEVVAEFFRTAAGPCPGPGGQPVLTGRPGLTCLAFTGPDGPVPGGFTLHVPVRDYAGDDREALARAERVLRRHGMDPAPLARAWPALTGRRPEDGVGLVAYLALAHQAGAPPRVTAYLSSEAYAVRPPARTGRAARAAAVP</sequence>
<accession>A0A918GN46</accession>
<dbReference type="GO" id="GO:0016765">
    <property type="term" value="F:transferase activity, transferring alkyl or aryl (other than methyl) groups"/>
    <property type="evidence" value="ECO:0007669"/>
    <property type="project" value="InterPro"/>
</dbReference>
<evidence type="ECO:0000256" key="1">
    <source>
        <dbReference type="ARBA" id="ARBA00022679"/>
    </source>
</evidence>
<dbReference type="SFLD" id="SFLDS00036">
    <property type="entry name" value="Aromatic_Prenyltransferase"/>
    <property type="match status" value="1"/>
</dbReference>
<dbReference type="AlphaFoldDB" id="A0A918GN46"/>
<protein>
    <submittedName>
        <fullName evidence="2">Prenyltransferase</fullName>
    </submittedName>
</protein>
<reference evidence="2" key="1">
    <citation type="journal article" date="2014" name="Int. J. Syst. Evol. Microbiol.">
        <title>Complete genome sequence of Corynebacterium casei LMG S-19264T (=DSM 44701T), isolated from a smear-ripened cheese.</title>
        <authorList>
            <consortium name="US DOE Joint Genome Institute (JGI-PGF)"/>
            <person name="Walter F."/>
            <person name="Albersmeier A."/>
            <person name="Kalinowski J."/>
            <person name="Ruckert C."/>
        </authorList>
    </citation>
    <scope>NUCLEOTIDE SEQUENCE</scope>
    <source>
        <strain evidence="2">JCM 4234</strain>
    </source>
</reference>
<name>A0A918GN46_STRGD</name>
<dbReference type="SFLD" id="SFLDG01162">
    <property type="entry name" value="I"/>
    <property type="match status" value="1"/>
</dbReference>
<keyword evidence="3" id="KW-1185">Reference proteome</keyword>
<keyword evidence="1" id="KW-0808">Transferase</keyword>